<keyword evidence="4" id="KW-1185">Reference proteome</keyword>
<dbReference type="PROSITE" id="PS51257">
    <property type="entry name" value="PROKAR_LIPOPROTEIN"/>
    <property type="match status" value="1"/>
</dbReference>
<organism evidence="3 4">
    <name type="scientific">Thermoanaerobacter kivui</name>
    <name type="common">Acetogenium kivui</name>
    <dbReference type="NCBI Taxonomy" id="2325"/>
    <lineage>
        <taxon>Bacteria</taxon>
        <taxon>Bacillati</taxon>
        <taxon>Bacillota</taxon>
        <taxon>Clostridia</taxon>
        <taxon>Thermoanaerobacterales</taxon>
        <taxon>Thermoanaerobacteraceae</taxon>
        <taxon>Thermoanaerobacter</taxon>
    </lineage>
</organism>
<dbReference type="EMBL" id="CP009170">
    <property type="protein sequence ID" value="AIS52719.1"/>
    <property type="molecule type" value="Genomic_DNA"/>
</dbReference>
<reference evidence="4" key="1">
    <citation type="journal article" date="2015" name="Genome Announc.">
        <title>Whole-Genome Sequences of 80 Environmental and Clinical Isolates of Burkholderia pseudomallei.</title>
        <authorList>
            <person name="Johnson S.L."/>
            <person name="Baker A.L."/>
            <person name="Chain P.S."/>
            <person name="Currie B.J."/>
            <person name="Daligault H.E."/>
            <person name="Davenport K.W."/>
            <person name="Davis C.B."/>
            <person name="Inglis T.J."/>
            <person name="Kaestli M."/>
            <person name="Koren S."/>
            <person name="Mayo M."/>
            <person name="Merritt A.J."/>
            <person name="Price E.P."/>
            <person name="Sarovich D.S."/>
            <person name="Warner J."/>
            <person name="Rosovitz M.J."/>
        </authorList>
    </citation>
    <scope>NUCLEOTIDE SEQUENCE [LARGE SCALE GENOMIC DNA]</scope>
    <source>
        <strain evidence="4">DSM 2030</strain>
    </source>
</reference>
<sequence>MKKIKNIITIILIGIMIMTSMAGCKTATKKPTPARYTPAPTRTTPAPSKTAPGYTTPVPRTPTVPAPTPVRKPTPESARAAKIASNVAKIPEVNKATVVVSGSNALVGIDMKARVQGAHETDIKKKVEKTVKDTDKAIKRVYITADPDLYKRIDNIARGISAGRPVSEFAKQISEIIKRITPGM</sequence>
<dbReference type="InterPro" id="IPR019076">
    <property type="entry name" value="Spore_lipoprot_YhcN/YlaJ-like"/>
</dbReference>
<dbReference type="HOGENOM" id="CLU_077663_2_0_9"/>
<evidence type="ECO:0000313" key="4">
    <source>
        <dbReference type="Proteomes" id="UP000029669"/>
    </source>
</evidence>
<gene>
    <name evidence="3" type="ORF">TKV_c15540</name>
</gene>
<keyword evidence="3" id="KW-0449">Lipoprotein</keyword>
<feature type="region of interest" description="Disordered" evidence="1">
    <location>
        <begin position="27"/>
        <end position="76"/>
    </location>
</feature>
<accession>A0A097ASC7</accession>
<evidence type="ECO:0000313" key="3">
    <source>
        <dbReference type="EMBL" id="AIS52719.1"/>
    </source>
</evidence>
<feature type="compositionally biased region" description="Low complexity" evidence="1">
    <location>
        <begin position="27"/>
        <end position="58"/>
    </location>
</feature>
<dbReference type="NCBIfam" id="TIGR02898">
    <property type="entry name" value="spore_YhcN_YlaJ"/>
    <property type="match status" value="1"/>
</dbReference>
<dbReference type="STRING" id="2325.TKV_c15540"/>
<feature type="compositionally biased region" description="Pro residues" evidence="1">
    <location>
        <begin position="59"/>
        <end position="72"/>
    </location>
</feature>
<dbReference type="AlphaFoldDB" id="A0A097ASC7"/>
<evidence type="ECO:0000256" key="2">
    <source>
        <dbReference type="SAM" id="SignalP"/>
    </source>
</evidence>
<protein>
    <submittedName>
        <fullName evidence="3">Sporulation lipoprotein, YhcN/YlaJ family</fullName>
    </submittedName>
</protein>
<name>A0A097ASC7_THEKI</name>
<dbReference type="Pfam" id="PF09580">
    <property type="entry name" value="Spore_YhcN_YlaJ"/>
    <property type="match status" value="1"/>
</dbReference>
<dbReference type="InterPro" id="IPR014247">
    <property type="entry name" value="Spore_lipoprot_YhcN/YlaJ"/>
</dbReference>
<evidence type="ECO:0000256" key="1">
    <source>
        <dbReference type="SAM" id="MobiDB-lite"/>
    </source>
</evidence>
<proteinExistence type="predicted"/>
<feature type="chain" id="PRO_5038442983" evidence="2">
    <location>
        <begin position="23"/>
        <end position="184"/>
    </location>
</feature>
<dbReference type="GO" id="GO:0030435">
    <property type="term" value="P:sporulation resulting in formation of a cellular spore"/>
    <property type="evidence" value="ECO:0007669"/>
    <property type="project" value="InterPro"/>
</dbReference>
<dbReference type="eggNOG" id="ENOG5032YMT">
    <property type="taxonomic scope" value="Bacteria"/>
</dbReference>
<dbReference type="RefSeq" id="WP_049685431.1">
    <property type="nucleotide sequence ID" value="NZ_CP009170.1"/>
</dbReference>
<keyword evidence="2" id="KW-0732">Signal</keyword>
<dbReference type="KEGG" id="tki:TKV_c15540"/>
<dbReference type="OrthoDB" id="1707228at2"/>
<dbReference type="Proteomes" id="UP000029669">
    <property type="component" value="Chromosome"/>
</dbReference>
<feature type="signal peptide" evidence="2">
    <location>
        <begin position="1"/>
        <end position="22"/>
    </location>
</feature>